<gene>
    <name evidence="1" type="ORF">V1525DRAFT_394543</name>
</gene>
<dbReference type="EMBL" id="MU971338">
    <property type="protein sequence ID" value="KAK9240646.1"/>
    <property type="molecule type" value="Genomic_DNA"/>
</dbReference>
<proteinExistence type="predicted"/>
<dbReference type="Proteomes" id="UP001433508">
    <property type="component" value="Unassembled WGS sequence"/>
</dbReference>
<name>A0ACC3T9N1_LIPKO</name>
<sequence length="650" mass="70889">MSQPKKLVAVESHDATTSMRNPPSTPSTNRNARKAKEIIIKSSTKTVLVVSTPSTRQSTMSPARTDIKVVSPTRGRVIVSPIRRIKATSPTKSSIPQPPDPKSMLRVKAQRDVNLAVANSARKDKDNARLPSPMKSELGKPQRLFSNAKTRTNEGSLCMNGPLYPSRRRLAEKLGAVPQLRTCENQKETVLGLKSPARRLGCSPLSKCASKSHLLPSASTKSADESLEVQRKLMSEVTTSLSSMPLSPPMMPPLSSGRSITKKNMKDMKDNKALGGRMTLKSDESESDEETTEGSLEEEESMLATPSKVADPTETPLHHETEDVNTIALEEALEHLDIESGPSLSTNSTSAPPSYGSSPPTATKSVVVPKTKSTKDLQVQFKTSTSKVPIRPSHVPTPRERSVVKANSPAMAVSERMLRRTPATQPRARIAPRPYGQPPNCYVKESSAKGCMEPLSDVVAFLDIRNSEGDDASAAFEALLRKLGAKIVKLPSRSVTHIVFKHGSPRTLRVAKQMNVPCVSISWVIECGKQQLKLDQATYAVGRSQARLLSPRKTELSEPTSQPQGLNDGKERTCVDSQSPNKGKDLSMRADGDELHFSAPQRGLPRLPLIDMAETNVDRRKSLTHAPTLSSPLARRSWSVEDLHSDNEKE</sequence>
<comment type="caution">
    <text evidence="1">The sequence shown here is derived from an EMBL/GenBank/DDBJ whole genome shotgun (WGS) entry which is preliminary data.</text>
</comment>
<organism evidence="1 2">
    <name type="scientific">Lipomyces kononenkoae</name>
    <name type="common">Yeast</name>
    <dbReference type="NCBI Taxonomy" id="34357"/>
    <lineage>
        <taxon>Eukaryota</taxon>
        <taxon>Fungi</taxon>
        <taxon>Dikarya</taxon>
        <taxon>Ascomycota</taxon>
        <taxon>Saccharomycotina</taxon>
        <taxon>Lipomycetes</taxon>
        <taxon>Lipomycetales</taxon>
        <taxon>Lipomycetaceae</taxon>
        <taxon>Lipomyces</taxon>
    </lineage>
</organism>
<protein>
    <submittedName>
        <fullName evidence="1">Uncharacterized protein</fullName>
    </submittedName>
</protein>
<evidence type="ECO:0000313" key="1">
    <source>
        <dbReference type="EMBL" id="KAK9240646.1"/>
    </source>
</evidence>
<keyword evidence="2" id="KW-1185">Reference proteome</keyword>
<evidence type="ECO:0000313" key="2">
    <source>
        <dbReference type="Proteomes" id="UP001433508"/>
    </source>
</evidence>
<reference evidence="2" key="1">
    <citation type="journal article" date="2024" name="Front. Bioeng. Biotechnol.">
        <title>Genome-scale model development and genomic sequencing of the oleaginous clade Lipomyces.</title>
        <authorList>
            <person name="Czajka J.J."/>
            <person name="Han Y."/>
            <person name="Kim J."/>
            <person name="Mondo S.J."/>
            <person name="Hofstad B.A."/>
            <person name="Robles A."/>
            <person name="Haridas S."/>
            <person name="Riley R."/>
            <person name="LaButti K."/>
            <person name="Pangilinan J."/>
            <person name="Andreopoulos W."/>
            <person name="Lipzen A."/>
            <person name="Yan J."/>
            <person name="Wang M."/>
            <person name="Ng V."/>
            <person name="Grigoriev I.V."/>
            <person name="Spatafora J.W."/>
            <person name="Magnuson J.K."/>
            <person name="Baker S.E."/>
            <person name="Pomraning K.R."/>
        </authorList>
    </citation>
    <scope>NUCLEOTIDE SEQUENCE [LARGE SCALE GENOMIC DNA]</scope>
    <source>
        <strain evidence="2">CBS 7786</strain>
    </source>
</reference>
<accession>A0ACC3T9N1</accession>